<dbReference type="RefSeq" id="XP_016645313.1">
    <property type="nucleotide sequence ID" value="XM_016785016.1"/>
</dbReference>
<dbReference type="PANTHER" id="PTHR34598:SF3">
    <property type="entry name" value="OXIDOREDUCTASE AN1597"/>
    <property type="match status" value="1"/>
</dbReference>
<dbReference type="AlphaFoldDB" id="A0A084GDV2"/>
<name>A0A084GDV2_PSEDA</name>
<reference evidence="2 3" key="1">
    <citation type="journal article" date="2014" name="Genome Announc.">
        <title>Draft genome sequence of the pathogenic fungus Scedosporium apiospermum.</title>
        <authorList>
            <person name="Vandeputte P."/>
            <person name="Ghamrawi S."/>
            <person name="Rechenmann M."/>
            <person name="Iltis A."/>
            <person name="Giraud S."/>
            <person name="Fleury M."/>
            <person name="Thornton C."/>
            <person name="Delhaes L."/>
            <person name="Meyer W."/>
            <person name="Papon N."/>
            <person name="Bouchara J.P."/>
        </authorList>
    </citation>
    <scope>NUCLEOTIDE SEQUENCE [LARGE SCALE GENOMIC DNA]</scope>
    <source>
        <strain evidence="2 3">IHEM 14462</strain>
    </source>
</reference>
<comment type="caution">
    <text evidence="2">The sequence shown here is derived from an EMBL/GenBank/DDBJ whole genome shotgun (WGS) entry which is preliminary data.</text>
</comment>
<gene>
    <name evidence="2" type="ORF">SAPIO_CDS1838</name>
</gene>
<protein>
    <recommendedName>
        <fullName evidence="4">Methyltransferase</fullName>
    </recommendedName>
</protein>
<accession>A0A084GDV2</accession>
<sequence>METTMNYIARSPIFETEKAFDTDFPVDNIEGARTVIVHPIQDPTYWDLDVHGFCILKEKTNLDPQDAFSRKREVQEDYWFEIEAILHEAFPRYSRIESYDCTGGAYMNLEHAFPRQNQFWEGKDFDILNVWRPLVGPCDDWPLALCDWTTIDPEADILLNDALRRDRVDENSLLHFNPAHRWHYIDKQGTDDLLVFRNADSTGRRARGFHCSVPNPNATSEPRQSVEVRLVAFY</sequence>
<dbReference type="Proteomes" id="UP000028545">
    <property type="component" value="Unassembled WGS sequence"/>
</dbReference>
<proteinExistence type="inferred from homology"/>
<evidence type="ECO:0000313" key="2">
    <source>
        <dbReference type="EMBL" id="KEZ45514.1"/>
    </source>
</evidence>
<dbReference type="GeneID" id="27720910"/>
<dbReference type="InterPro" id="IPR044053">
    <property type="entry name" value="AsaB-like"/>
</dbReference>
<evidence type="ECO:0008006" key="4">
    <source>
        <dbReference type="Google" id="ProtNLM"/>
    </source>
</evidence>
<dbReference type="OMA" id="CDWTTID"/>
<dbReference type="KEGG" id="sapo:SAPIO_CDS1838"/>
<dbReference type="PANTHER" id="PTHR34598">
    <property type="entry name" value="BLL6449 PROTEIN"/>
    <property type="match status" value="1"/>
</dbReference>
<evidence type="ECO:0000256" key="1">
    <source>
        <dbReference type="ARBA" id="ARBA00023604"/>
    </source>
</evidence>
<comment type="similarity">
    <text evidence="1">Belongs to the asaB hydroxylase/desaturase family.</text>
</comment>
<dbReference type="GO" id="GO:0016491">
    <property type="term" value="F:oxidoreductase activity"/>
    <property type="evidence" value="ECO:0007669"/>
    <property type="project" value="InterPro"/>
</dbReference>
<dbReference type="VEuPathDB" id="FungiDB:SAPIO_CDS1838"/>
<dbReference type="NCBIfam" id="NF041278">
    <property type="entry name" value="CmcJ_NvfI_EfuI"/>
    <property type="match status" value="1"/>
</dbReference>
<organism evidence="2 3">
    <name type="scientific">Pseudallescheria apiosperma</name>
    <name type="common">Scedosporium apiospermum</name>
    <dbReference type="NCBI Taxonomy" id="563466"/>
    <lineage>
        <taxon>Eukaryota</taxon>
        <taxon>Fungi</taxon>
        <taxon>Dikarya</taxon>
        <taxon>Ascomycota</taxon>
        <taxon>Pezizomycotina</taxon>
        <taxon>Sordariomycetes</taxon>
        <taxon>Hypocreomycetidae</taxon>
        <taxon>Microascales</taxon>
        <taxon>Microascaceae</taxon>
        <taxon>Scedosporium</taxon>
    </lineage>
</organism>
<dbReference type="EMBL" id="JOWA01000077">
    <property type="protein sequence ID" value="KEZ45514.1"/>
    <property type="molecule type" value="Genomic_DNA"/>
</dbReference>
<keyword evidence="3" id="KW-1185">Reference proteome</keyword>
<dbReference type="OrthoDB" id="412788at2759"/>
<dbReference type="HOGENOM" id="CLU_042688_0_1_1"/>
<evidence type="ECO:0000313" key="3">
    <source>
        <dbReference type="Proteomes" id="UP000028545"/>
    </source>
</evidence>